<dbReference type="Gene3D" id="2.40.170.20">
    <property type="entry name" value="TonB-dependent receptor, beta-barrel domain"/>
    <property type="match status" value="1"/>
</dbReference>
<evidence type="ECO:0000256" key="6">
    <source>
        <dbReference type="ARBA" id="ARBA00022729"/>
    </source>
</evidence>
<dbReference type="EMBL" id="QFFJ01000001">
    <property type="protein sequence ID" value="RBL92915.1"/>
    <property type="molecule type" value="Genomic_DNA"/>
</dbReference>
<dbReference type="InterPro" id="IPR039426">
    <property type="entry name" value="TonB-dep_rcpt-like"/>
</dbReference>
<keyword evidence="3 12" id="KW-1134">Transmembrane beta strand</keyword>
<dbReference type="Proteomes" id="UP000253410">
    <property type="component" value="Unassembled WGS sequence"/>
</dbReference>
<dbReference type="InterPro" id="IPR037066">
    <property type="entry name" value="Plug_dom_sf"/>
</dbReference>
<keyword evidence="7" id="KW-0408">Iron</keyword>
<keyword evidence="6" id="KW-0732">Signal</keyword>
<dbReference type="CDD" id="cd01347">
    <property type="entry name" value="ligand_gated_channel"/>
    <property type="match status" value="1"/>
</dbReference>
<keyword evidence="11 12" id="KW-0998">Cell outer membrane</keyword>
<dbReference type="RefSeq" id="WP_113616840.1">
    <property type="nucleotide sequence ID" value="NZ_QFFJ01000001.1"/>
</dbReference>
<keyword evidence="8" id="KW-0406">Ion transport</keyword>
<sequence>MSIIIRSILLYTLICFPFLLSAQSGTGSISGKVTSQDNQPLELVSVSLPALQKGTLTNNTGDYQLNAINPGKYTLRIQMLGATEKDFTIEVTAGQTTVLNYQLPKENIQALQEVRVVGNANKFSKKESIYISRLPLKNLENPQVYNIVSKELIEEQMAVDLGSISRNVPGAGIPMLANQGRVTFRSRGFETEPNARNGVAGAAFAAIDPANLERVEAIKGPSATLFGTNVSSSYGGLYNRVTKKPYNGFGGEVAYYGGSWNFNRLTVDVNTPVNADKTMLFRFNGATTFEKSFQDMGFTRSLSLAPSFSYQITDKLSLLLDVEFGQAKGTSVVRFNPYTGSNKRQSIADMGFPYNRMFLGNDIAYQTQMMNIFAQVNYKISSNWTSQTLISRARSSIDGYITALNGRSDSTLRAQVMVGYTAFIATDIQQNFIGDFKIGSLRNRLVVGLDYYNNSNSFDRVSVNGPTVNFINPGTAYKTSRAAIDALVPTGTPRYENNGDNTYAVYASNVINFSDRLIAMLSLRLDRYENQGVYNISTGVTTGKYGQTALAPKLGLVYQVVKDRVSLFGNYMSGFLNKGGSDANGNPFKPEQGNQLEYGVKADVLDHKLVGTISYYDIRVKDVLRIDPNDVNYSIQDGTQRSKGVEVEVTAAPVAGLNILAGYAYNDSKYTKADKSVEGLRPALSGPDKMLNFWASYRFSQGRIKGLGLGLGGNAGSASYQTNTQTAQVIIPAYTILNAALFYDYSKFRIGFKVDNLTSEKAWSVRLTPQSPARFTGSVSLKF</sequence>
<evidence type="ECO:0000259" key="15">
    <source>
        <dbReference type="Pfam" id="PF07715"/>
    </source>
</evidence>
<feature type="domain" description="TonB-dependent receptor plug" evidence="15">
    <location>
        <begin position="139"/>
        <end position="229"/>
    </location>
</feature>
<gene>
    <name evidence="16" type="ORF">DF182_10165</name>
</gene>
<evidence type="ECO:0000256" key="10">
    <source>
        <dbReference type="ARBA" id="ARBA00023136"/>
    </source>
</evidence>
<keyword evidence="5 12" id="KW-0812">Transmembrane</keyword>
<dbReference type="PANTHER" id="PTHR32552:SF68">
    <property type="entry name" value="FERRICHROME OUTER MEMBRANE TRANSPORTER_PHAGE RECEPTOR"/>
    <property type="match status" value="1"/>
</dbReference>
<evidence type="ECO:0000256" key="9">
    <source>
        <dbReference type="ARBA" id="ARBA00023077"/>
    </source>
</evidence>
<feature type="domain" description="TonB-dependent receptor-like beta-barrel" evidence="14">
    <location>
        <begin position="326"/>
        <end position="757"/>
    </location>
</feature>
<keyword evidence="9 13" id="KW-0798">TonB box</keyword>
<dbReference type="OrthoDB" id="9758472at2"/>
<dbReference type="SUPFAM" id="SSF49452">
    <property type="entry name" value="Starch-binding domain-like"/>
    <property type="match status" value="1"/>
</dbReference>
<evidence type="ECO:0000313" key="17">
    <source>
        <dbReference type="Proteomes" id="UP000253410"/>
    </source>
</evidence>
<evidence type="ECO:0000256" key="5">
    <source>
        <dbReference type="ARBA" id="ARBA00022692"/>
    </source>
</evidence>
<evidence type="ECO:0000256" key="11">
    <source>
        <dbReference type="ARBA" id="ARBA00023237"/>
    </source>
</evidence>
<dbReference type="InterPro" id="IPR012910">
    <property type="entry name" value="Plug_dom"/>
</dbReference>
<dbReference type="GO" id="GO:0015344">
    <property type="term" value="F:siderophore uptake transmembrane transporter activity"/>
    <property type="evidence" value="ECO:0007669"/>
    <property type="project" value="TreeGrafter"/>
</dbReference>
<evidence type="ECO:0000313" key="16">
    <source>
        <dbReference type="EMBL" id="RBL92915.1"/>
    </source>
</evidence>
<dbReference type="InterPro" id="IPR036942">
    <property type="entry name" value="Beta-barrel_TonB_sf"/>
</dbReference>
<keyword evidence="10 12" id="KW-0472">Membrane</keyword>
<dbReference type="AlphaFoldDB" id="A0A365Y4U7"/>
<reference evidence="16 17" key="1">
    <citation type="submission" date="2018-05" db="EMBL/GenBank/DDBJ databases">
        <title>Chitinophaga sp. K3CV102501T nov., isolated from isolated from a monsoon evergreen broad-leaved forest soil.</title>
        <authorList>
            <person name="Lv Y."/>
        </authorList>
    </citation>
    <scope>NUCLEOTIDE SEQUENCE [LARGE SCALE GENOMIC DNA]</scope>
    <source>
        <strain evidence="16 17">GDMCC 1.1325</strain>
    </source>
</reference>
<evidence type="ECO:0000256" key="4">
    <source>
        <dbReference type="ARBA" id="ARBA00022496"/>
    </source>
</evidence>
<evidence type="ECO:0000256" key="7">
    <source>
        <dbReference type="ARBA" id="ARBA00023004"/>
    </source>
</evidence>
<evidence type="ECO:0000259" key="14">
    <source>
        <dbReference type="Pfam" id="PF00593"/>
    </source>
</evidence>
<dbReference type="GO" id="GO:0009279">
    <property type="term" value="C:cell outer membrane"/>
    <property type="evidence" value="ECO:0007669"/>
    <property type="project" value="UniProtKB-SubCell"/>
</dbReference>
<evidence type="ECO:0000256" key="8">
    <source>
        <dbReference type="ARBA" id="ARBA00023065"/>
    </source>
</evidence>
<name>A0A365Y4U7_9BACT</name>
<keyword evidence="17" id="KW-1185">Reference proteome</keyword>
<evidence type="ECO:0000256" key="1">
    <source>
        <dbReference type="ARBA" id="ARBA00004571"/>
    </source>
</evidence>
<proteinExistence type="inferred from homology"/>
<comment type="caution">
    <text evidence="16">The sequence shown here is derived from an EMBL/GenBank/DDBJ whole genome shotgun (WGS) entry which is preliminary data.</text>
</comment>
<accession>A0A365Y4U7</accession>
<protein>
    <submittedName>
        <fullName evidence="16">TonB-dependent receptor</fullName>
    </submittedName>
</protein>
<dbReference type="SUPFAM" id="SSF56935">
    <property type="entry name" value="Porins"/>
    <property type="match status" value="1"/>
</dbReference>
<dbReference type="Gene3D" id="2.60.40.1120">
    <property type="entry name" value="Carboxypeptidase-like, regulatory domain"/>
    <property type="match status" value="1"/>
</dbReference>
<organism evidence="16 17">
    <name type="scientific">Chitinophaga flava</name>
    <dbReference type="NCBI Taxonomy" id="2259036"/>
    <lineage>
        <taxon>Bacteria</taxon>
        <taxon>Pseudomonadati</taxon>
        <taxon>Bacteroidota</taxon>
        <taxon>Chitinophagia</taxon>
        <taxon>Chitinophagales</taxon>
        <taxon>Chitinophagaceae</taxon>
        <taxon>Chitinophaga</taxon>
    </lineage>
</organism>
<dbReference type="PROSITE" id="PS52016">
    <property type="entry name" value="TONB_DEPENDENT_REC_3"/>
    <property type="match status" value="1"/>
</dbReference>
<dbReference type="Pfam" id="PF00593">
    <property type="entry name" value="TonB_dep_Rec_b-barrel"/>
    <property type="match status" value="1"/>
</dbReference>
<evidence type="ECO:0000256" key="3">
    <source>
        <dbReference type="ARBA" id="ARBA00022452"/>
    </source>
</evidence>
<comment type="similarity">
    <text evidence="12 13">Belongs to the TonB-dependent receptor family.</text>
</comment>
<evidence type="ECO:0000256" key="12">
    <source>
        <dbReference type="PROSITE-ProRule" id="PRU01360"/>
    </source>
</evidence>
<keyword evidence="16" id="KW-0675">Receptor</keyword>
<comment type="subcellular location">
    <subcellularLocation>
        <location evidence="1 12">Cell outer membrane</location>
        <topology evidence="1 12">Multi-pass membrane protein</topology>
    </subcellularLocation>
</comment>
<keyword evidence="4" id="KW-0410">Iron transport</keyword>
<keyword evidence="2 12" id="KW-0813">Transport</keyword>
<dbReference type="Pfam" id="PF07715">
    <property type="entry name" value="Plug"/>
    <property type="match status" value="1"/>
</dbReference>
<dbReference type="Gene3D" id="2.170.130.10">
    <property type="entry name" value="TonB-dependent receptor, plug domain"/>
    <property type="match status" value="1"/>
</dbReference>
<evidence type="ECO:0000256" key="2">
    <source>
        <dbReference type="ARBA" id="ARBA00022448"/>
    </source>
</evidence>
<dbReference type="PANTHER" id="PTHR32552">
    <property type="entry name" value="FERRICHROME IRON RECEPTOR-RELATED"/>
    <property type="match status" value="1"/>
</dbReference>
<dbReference type="InterPro" id="IPR013784">
    <property type="entry name" value="Carb-bd-like_fold"/>
</dbReference>
<evidence type="ECO:0000256" key="13">
    <source>
        <dbReference type="RuleBase" id="RU003357"/>
    </source>
</evidence>
<dbReference type="Pfam" id="PF13715">
    <property type="entry name" value="CarbopepD_reg_2"/>
    <property type="match status" value="1"/>
</dbReference>
<dbReference type="InterPro" id="IPR000531">
    <property type="entry name" value="Beta-barrel_TonB"/>
</dbReference>
<dbReference type="GO" id="GO:0030246">
    <property type="term" value="F:carbohydrate binding"/>
    <property type="evidence" value="ECO:0007669"/>
    <property type="project" value="InterPro"/>
</dbReference>